<keyword evidence="1" id="KW-0969">Cilium</keyword>
<dbReference type="InterPro" id="IPR035924">
    <property type="entry name" value="FlaG-like_sf"/>
</dbReference>
<dbReference type="STRING" id="1298851.TST_1467"/>
<dbReference type="AlphaFoldDB" id="A0A0S3QV79"/>
<keyword evidence="2" id="KW-1185">Reference proteome</keyword>
<dbReference type="Gene3D" id="3.30.160.170">
    <property type="entry name" value="FlaG-like"/>
    <property type="match status" value="1"/>
</dbReference>
<dbReference type="SUPFAM" id="SSF160214">
    <property type="entry name" value="FlaG-like"/>
    <property type="match status" value="1"/>
</dbReference>
<dbReference type="PANTHER" id="PTHR37166">
    <property type="entry name" value="PROTEIN FLAG"/>
    <property type="match status" value="1"/>
</dbReference>
<gene>
    <name evidence="1" type="primary">flaG</name>
    <name evidence="1" type="ORF">TST_1467</name>
</gene>
<keyword evidence="1" id="KW-0282">Flagellum</keyword>
<dbReference type="RefSeq" id="WP_068550262.1">
    <property type="nucleotide sequence ID" value="NZ_AP013035.1"/>
</dbReference>
<dbReference type="OrthoDB" id="9812344at2"/>
<evidence type="ECO:0000313" key="2">
    <source>
        <dbReference type="Proteomes" id="UP000063234"/>
    </source>
</evidence>
<dbReference type="Proteomes" id="UP000063234">
    <property type="component" value="Chromosome"/>
</dbReference>
<dbReference type="EMBL" id="AP013035">
    <property type="protein sequence ID" value="BAT72253.1"/>
    <property type="molecule type" value="Genomic_DNA"/>
</dbReference>
<sequence length="117" mass="13371">MMDKLGALASKVQQVEVINPVQDVTKTKTFASGGNKNTFDVAKQKKQLEEAVNKLNKALEIFNVERRFVIDDRTNQVVVKIIDKETGEVIDQIPPEDAIERYYKMQEFIGLIFNKKV</sequence>
<dbReference type="Pfam" id="PF03646">
    <property type="entry name" value="FlaG"/>
    <property type="match status" value="1"/>
</dbReference>
<dbReference type="PANTHER" id="PTHR37166:SF1">
    <property type="entry name" value="PROTEIN FLAG"/>
    <property type="match status" value="1"/>
</dbReference>
<dbReference type="InterPro" id="IPR005186">
    <property type="entry name" value="FlaG"/>
</dbReference>
<accession>A0A0S3QV79</accession>
<name>A0A0S3QV79_THET7</name>
<evidence type="ECO:0000313" key="1">
    <source>
        <dbReference type="EMBL" id="BAT72253.1"/>
    </source>
</evidence>
<reference evidence="2" key="1">
    <citation type="journal article" date="2018" name="Science">
        <title>A primordial and reversible TCA cycle in a facultatively chemolithoautotrophic thermophile.</title>
        <authorList>
            <person name="Nunoura T."/>
            <person name="Chikaraishi Y."/>
            <person name="Izaki R."/>
            <person name="Suwa T."/>
            <person name="Sato T."/>
            <person name="Harada T."/>
            <person name="Mori K."/>
            <person name="Kato Y."/>
            <person name="Miyazaki M."/>
            <person name="Shimamura S."/>
            <person name="Yanagawa K."/>
            <person name="Shuto A."/>
            <person name="Ohkouchi N."/>
            <person name="Fujita N."/>
            <person name="Takaki Y."/>
            <person name="Atomi H."/>
            <person name="Takai K."/>
        </authorList>
    </citation>
    <scope>NUCLEOTIDE SEQUENCE [LARGE SCALE GENOMIC DNA]</scope>
    <source>
        <strain evidence="2">DSM 17441 / JCM 13301 / NBRC 103674 / ABI70S6</strain>
    </source>
</reference>
<protein>
    <submittedName>
        <fullName evidence="1">Flagellar protein FlaG</fullName>
    </submittedName>
</protein>
<keyword evidence="1" id="KW-0966">Cell projection</keyword>
<organism evidence="1 2">
    <name type="scientific">Thermosulfidibacter takaii (strain DSM 17441 / JCM 13301 / NBRC 103674 / ABI70S6)</name>
    <dbReference type="NCBI Taxonomy" id="1298851"/>
    <lineage>
        <taxon>Bacteria</taxon>
        <taxon>Pseudomonadati</taxon>
        <taxon>Thermosulfidibacterota</taxon>
        <taxon>Thermosulfidibacteria</taxon>
        <taxon>Thermosulfidibacterales</taxon>
        <taxon>Thermosulfidibacteraceae</taxon>
    </lineage>
</organism>
<dbReference type="KEGG" id="ttk:TST_1467"/>
<proteinExistence type="predicted"/>